<feature type="domain" description="ABC transmembrane type-1" evidence="8">
    <location>
        <begin position="20"/>
        <end position="211"/>
    </location>
</feature>
<evidence type="ECO:0000256" key="6">
    <source>
        <dbReference type="ARBA" id="ARBA00023136"/>
    </source>
</evidence>
<evidence type="ECO:0000313" key="10">
    <source>
        <dbReference type="EMBL" id="MBV3393650.1"/>
    </source>
</evidence>
<dbReference type="AlphaFoldDB" id="A0AAW4MXG6"/>
<feature type="transmembrane region" description="Helical" evidence="7">
    <location>
        <begin position="156"/>
        <end position="175"/>
    </location>
</feature>
<name>A0AAW4MXG6_9FIRM</name>
<dbReference type="Proteomes" id="UP001196408">
    <property type="component" value="Unassembled WGS sequence"/>
</dbReference>
<sequence>MVTKLFPNVIEFASDFPQAIIDTLLMLVISGLISVVIGILLAVIVVVTRKDGLKENQPVFWILDKIINLFRSIPFIILIPTVAVLSRALFGTTIGIEGALVPLVIGTAPFVARQMESAIMEIDPGIIEASIAMGLSTKEIIFDVYLRENIPGMIRGLTISFIALVGQIAIVGSVGAGGLGDMAIRYGLQRSMGDITFVVIILILILISIVQAIGDKLVEKTTH</sequence>
<evidence type="ECO:0000259" key="8">
    <source>
        <dbReference type="PROSITE" id="PS50928"/>
    </source>
</evidence>
<organism evidence="9 11">
    <name type="scientific">Catenibacterium mitsuokai</name>
    <dbReference type="NCBI Taxonomy" id="100886"/>
    <lineage>
        <taxon>Bacteria</taxon>
        <taxon>Bacillati</taxon>
        <taxon>Bacillota</taxon>
        <taxon>Erysipelotrichia</taxon>
        <taxon>Erysipelotrichales</taxon>
        <taxon>Coprobacillaceae</taxon>
        <taxon>Catenibacterium</taxon>
    </lineage>
</organism>
<dbReference type="GO" id="GO:0005886">
    <property type="term" value="C:plasma membrane"/>
    <property type="evidence" value="ECO:0007669"/>
    <property type="project" value="UniProtKB-SubCell"/>
</dbReference>
<gene>
    <name evidence="9" type="ORF">KSV97_10480</name>
    <name evidence="10" type="ORF">KSW06_10435</name>
</gene>
<evidence type="ECO:0000256" key="3">
    <source>
        <dbReference type="ARBA" id="ARBA00022475"/>
    </source>
</evidence>
<dbReference type="PANTHER" id="PTHR30450:SF1">
    <property type="entry name" value="D-METHIONINE TRANSPORT SYSTEM PERMEASE PROTEIN METI-RELATED"/>
    <property type="match status" value="1"/>
</dbReference>
<dbReference type="PROSITE" id="PS50928">
    <property type="entry name" value="ABC_TM1"/>
    <property type="match status" value="1"/>
</dbReference>
<feature type="transmembrane region" description="Helical" evidence="7">
    <location>
        <begin position="24"/>
        <end position="48"/>
    </location>
</feature>
<keyword evidence="4 7" id="KW-0812">Transmembrane</keyword>
<comment type="similarity">
    <text evidence="7">Belongs to the binding-protein-dependent transport system permease family.</text>
</comment>
<keyword evidence="3" id="KW-1003">Cell membrane</keyword>
<keyword evidence="5 7" id="KW-1133">Transmembrane helix</keyword>
<dbReference type="PANTHER" id="PTHR30450">
    <property type="entry name" value="ABC TRANSPORTER PERMEASE"/>
    <property type="match status" value="1"/>
</dbReference>
<dbReference type="GO" id="GO:0048473">
    <property type="term" value="P:D-methionine transmembrane transport"/>
    <property type="evidence" value="ECO:0007669"/>
    <property type="project" value="TreeGrafter"/>
</dbReference>
<dbReference type="EMBL" id="JAHOEF010000099">
    <property type="protein sequence ID" value="MBV3383624.1"/>
    <property type="molecule type" value="Genomic_DNA"/>
</dbReference>
<evidence type="ECO:0000256" key="4">
    <source>
        <dbReference type="ARBA" id="ARBA00022692"/>
    </source>
</evidence>
<keyword evidence="2 7" id="KW-0813">Transport</keyword>
<dbReference type="InterPro" id="IPR000515">
    <property type="entry name" value="MetI-like"/>
</dbReference>
<keyword evidence="6 7" id="KW-0472">Membrane</keyword>
<dbReference type="Gene3D" id="1.10.3720.10">
    <property type="entry name" value="MetI-like"/>
    <property type="match status" value="1"/>
</dbReference>
<feature type="transmembrane region" description="Helical" evidence="7">
    <location>
        <begin position="94"/>
        <end position="112"/>
    </location>
</feature>
<dbReference type="RefSeq" id="WP_187011645.1">
    <property type="nucleotide sequence ID" value="NZ_CAXVKV010000002.1"/>
</dbReference>
<dbReference type="SUPFAM" id="SSF161098">
    <property type="entry name" value="MetI-like"/>
    <property type="match status" value="1"/>
</dbReference>
<dbReference type="InterPro" id="IPR051322">
    <property type="entry name" value="AA_ABC_Transporter_Permease"/>
</dbReference>
<evidence type="ECO:0000256" key="5">
    <source>
        <dbReference type="ARBA" id="ARBA00022989"/>
    </source>
</evidence>
<dbReference type="Pfam" id="PF00528">
    <property type="entry name" value="BPD_transp_1"/>
    <property type="match status" value="1"/>
</dbReference>
<dbReference type="GeneID" id="301324297"/>
<evidence type="ECO:0000313" key="12">
    <source>
        <dbReference type="Proteomes" id="UP001197492"/>
    </source>
</evidence>
<evidence type="ECO:0000313" key="9">
    <source>
        <dbReference type="EMBL" id="MBV3383624.1"/>
    </source>
</evidence>
<comment type="caution">
    <text evidence="9">The sequence shown here is derived from an EMBL/GenBank/DDBJ whole genome shotgun (WGS) entry which is preliminary data.</text>
</comment>
<dbReference type="EMBL" id="JAHOEL010000099">
    <property type="protein sequence ID" value="MBV3393650.1"/>
    <property type="molecule type" value="Genomic_DNA"/>
</dbReference>
<protein>
    <submittedName>
        <fullName evidence="9">ABC transporter permease</fullName>
    </submittedName>
</protein>
<dbReference type="Proteomes" id="UP001197492">
    <property type="component" value="Unassembled WGS sequence"/>
</dbReference>
<comment type="subcellular location">
    <subcellularLocation>
        <location evidence="1 7">Cell membrane</location>
        <topology evidence="1 7">Multi-pass membrane protein</topology>
    </subcellularLocation>
</comment>
<reference evidence="9 12" key="1">
    <citation type="submission" date="2021-06" db="EMBL/GenBank/DDBJ databases">
        <title>Collection of gut derived symbiotic bacterial strains cultured from healthy donors.</title>
        <authorList>
            <person name="Lin H."/>
            <person name="Littmann E."/>
            <person name="Pamer E.G."/>
        </authorList>
    </citation>
    <scope>NUCLEOTIDE SEQUENCE</scope>
    <source>
        <strain evidence="10 12">MSK.21.70</strain>
        <strain evidence="9">MSK.21.82</strain>
    </source>
</reference>
<evidence type="ECO:0000313" key="11">
    <source>
        <dbReference type="Proteomes" id="UP001196408"/>
    </source>
</evidence>
<evidence type="ECO:0000256" key="2">
    <source>
        <dbReference type="ARBA" id="ARBA00022448"/>
    </source>
</evidence>
<dbReference type="InterPro" id="IPR035906">
    <property type="entry name" value="MetI-like_sf"/>
</dbReference>
<dbReference type="CDD" id="cd06261">
    <property type="entry name" value="TM_PBP2"/>
    <property type="match status" value="1"/>
</dbReference>
<proteinExistence type="inferred from homology"/>
<evidence type="ECO:0000256" key="7">
    <source>
        <dbReference type="RuleBase" id="RU363032"/>
    </source>
</evidence>
<accession>A0AAW4MXG6</accession>
<feature type="transmembrane region" description="Helical" evidence="7">
    <location>
        <begin position="69"/>
        <end position="88"/>
    </location>
</feature>
<feature type="transmembrane region" description="Helical" evidence="7">
    <location>
        <begin position="195"/>
        <end position="214"/>
    </location>
</feature>
<evidence type="ECO:0000256" key="1">
    <source>
        <dbReference type="ARBA" id="ARBA00004651"/>
    </source>
</evidence>
<keyword evidence="12" id="KW-1185">Reference proteome</keyword>